<dbReference type="PATRIC" id="fig|111780.3.peg.887"/>
<evidence type="ECO:0000313" key="1">
    <source>
        <dbReference type="EMBL" id="AFZ34440.1"/>
    </source>
</evidence>
<gene>
    <name evidence="1" type="ordered locus">Sta7437_0853</name>
</gene>
<dbReference type="EMBL" id="CP003653">
    <property type="protein sequence ID" value="AFZ34440.1"/>
    <property type="molecule type" value="Genomic_DNA"/>
</dbReference>
<sequence>MEVKELKLLLKLLGKPDYHGTITELEPSSKTKITEVESICRKLRDRNLIECQEELIKIKLSPSGKALLKLNSTGLPLNHDESTILTACAQKPITPQIIKITPVSYRQQLVNSLIKRGLIVAATTKIKQVYLTEQGKEYLIKEYNCKGHHSVLSLDLLNNYLYFLRKFFLSTSELNCTSEKLELLPTIKQTIPTDEDILKTIIDLDRELGTDNYLPIFYLREKLQPPLSREELDASLYRLQKQDKLELSSLLVAENYSQSQINAGIPQTIGGRLFFLIVN</sequence>
<dbReference type="HOGENOM" id="CLU_968768_0_0_3"/>
<organism evidence="1 2">
    <name type="scientific">Stanieria cyanosphaera (strain ATCC 29371 / PCC 7437)</name>
    <dbReference type="NCBI Taxonomy" id="111780"/>
    <lineage>
        <taxon>Bacteria</taxon>
        <taxon>Bacillati</taxon>
        <taxon>Cyanobacteriota</taxon>
        <taxon>Cyanophyceae</taxon>
        <taxon>Pleurocapsales</taxon>
        <taxon>Dermocarpellaceae</taxon>
        <taxon>Stanieria</taxon>
    </lineage>
</organism>
<dbReference type="Proteomes" id="UP000010473">
    <property type="component" value="Chromosome"/>
</dbReference>
<dbReference type="eggNOG" id="ENOG502ZC4D">
    <property type="taxonomic scope" value="Bacteria"/>
</dbReference>
<protein>
    <submittedName>
        <fullName evidence="1">Uncharacterized protein</fullName>
    </submittedName>
</protein>
<proteinExistence type="predicted"/>
<dbReference type="KEGG" id="scs:Sta7437_0853"/>
<name>K9XP99_STAC7</name>
<reference evidence="2" key="1">
    <citation type="journal article" date="2013" name="Proc. Natl. Acad. Sci. U.S.A.">
        <title>Improving the coverage of the cyanobacterial phylum using diversity-driven genome sequencing.</title>
        <authorList>
            <person name="Shih P.M."/>
            <person name="Wu D."/>
            <person name="Latifi A."/>
            <person name="Axen S.D."/>
            <person name="Fewer D.P."/>
            <person name="Talla E."/>
            <person name="Calteau A."/>
            <person name="Cai F."/>
            <person name="Tandeau de Marsac N."/>
            <person name="Rippka R."/>
            <person name="Herdman M."/>
            <person name="Sivonen K."/>
            <person name="Coursin T."/>
            <person name="Laurent T."/>
            <person name="Goodwin L."/>
            <person name="Nolan M."/>
            <person name="Davenport K.W."/>
            <person name="Han C.S."/>
            <person name="Rubin E.M."/>
            <person name="Eisen J.A."/>
            <person name="Woyke T."/>
            <person name="Gugger M."/>
            <person name="Kerfeld C.A."/>
        </authorList>
    </citation>
    <scope>NUCLEOTIDE SEQUENCE [LARGE SCALE GENOMIC DNA]</scope>
    <source>
        <strain evidence="2">ATCC 29371 / PCC 7437</strain>
    </source>
</reference>
<accession>K9XP99</accession>
<evidence type="ECO:0000313" key="2">
    <source>
        <dbReference type="Proteomes" id="UP000010473"/>
    </source>
</evidence>
<dbReference type="OrthoDB" id="423570at2"/>
<dbReference type="AlphaFoldDB" id="K9XP99"/>
<keyword evidence="2" id="KW-1185">Reference proteome</keyword>
<dbReference type="RefSeq" id="WP_015192113.1">
    <property type="nucleotide sequence ID" value="NC_019748.1"/>
</dbReference>